<protein>
    <submittedName>
        <fullName evidence="2">Uncharacterized protein</fullName>
    </submittedName>
</protein>
<dbReference type="Proteomes" id="UP000320762">
    <property type="component" value="Unassembled WGS sequence"/>
</dbReference>
<dbReference type="AlphaFoldDB" id="A0A550CRJ9"/>
<feature type="region of interest" description="Disordered" evidence="1">
    <location>
        <begin position="185"/>
        <end position="206"/>
    </location>
</feature>
<comment type="caution">
    <text evidence="2">The sequence shown here is derived from an EMBL/GenBank/DDBJ whole genome shotgun (WGS) entry which is preliminary data.</text>
</comment>
<evidence type="ECO:0000313" key="2">
    <source>
        <dbReference type="EMBL" id="TRM67417.1"/>
    </source>
</evidence>
<proteinExistence type="predicted"/>
<keyword evidence="3" id="KW-1185">Reference proteome</keyword>
<evidence type="ECO:0000256" key="1">
    <source>
        <dbReference type="SAM" id="MobiDB-lite"/>
    </source>
</evidence>
<gene>
    <name evidence="2" type="ORF">BD626DRAFT_478751</name>
</gene>
<dbReference type="EMBL" id="VDMD01000002">
    <property type="protein sequence ID" value="TRM67417.1"/>
    <property type="molecule type" value="Genomic_DNA"/>
</dbReference>
<accession>A0A550CRJ9</accession>
<reference evidence="2 3" key="1">
    <citation type="journal article" date="2019" name="New Phytol.">
        <title>Comparative genomics reveals unique wood-decay strategies and fruiting body development in the Schizophyllaceae.</title>
        <authorList>
            <person name="Almasi E."/>
            <person name="Sahu N."/>
            <person name="Krizsan K."/>
            <person name="Balint B."/>
            <person name="Kovacs G.M."/>
            <person name="Kiss B."/>
            <person name="Cseklye J."/>
            <person name="Drula E."/>
            <person name="Henrissat B."/>
            <person name="Nagy I."/>
            <person name="Chovatia M."/>
            <person name="Adam C."/>
            <person name="LaButti K."/>
            <person name="Lipzen A."/>
            <person name="Riley R."/>
            <person name="Grigoriev I.V."/>
            <person name="Nagy L.G."/>
        </authorList>
    </citation>
    <scope>NUCLEOTIDE SEQUENCE [LARGE SCALE GENOMIC DNA]</scope>
    <source>
        <strain evidence="2 3">NL-1724</strain>
    </source>
</reference>
<sequence length="281" mass="31477">MSDSEVICDEARFPPISSMAAFGEFRPTGPSFTLGDIWPFADSIPLTDDIIMENTLIHPSIRAIRIHIGEEDQLVYFGDDTGYPLPKHGVDRLRLEIRSSGMQTLPIGRALIPGYPIFYFFLLRPGNRYVLSFRQDGEVLWLYGEAREFVELARFEDPRSESVWGAVQRDAAAVLAGLVNKAHHDGDDPVSATSTHPNSDAPRATVSTRLSFDPTPGFVDHWLPPFYPGITFVDLPRDPSRYTAYYRPLTLTHLGDARAEWRASNSEVGETMPLVYGSAFR</sequence>
<evidence type="ECO:0000313" key="3">
    <source>
        <dbReference type="Proteomes" id="UP000320762"/>
    </source>
</evidence>
<organism evidence="2 3">
    <name type="scientific">Schizophyllum amplum</name>
    <dbReference type="NCBI Taxonomy" id="97359"/>
    <lineage>
        <taxon>Eukaryota</taxon>
        <taxon>Fungi</taxon>
        <taxon>Dikarya</taxon>
        <taxon>Basidiomycota</taxon>
        <taxon>Agaricomycotina</taxon>
        <taxon>Agaricomycetes</taxon>
        <taxon>Agaricomycetidae</taxon>
        <taxon>Agaricales</taxon>
        <taxon>Schizophyllaceae</taxon>
        <taxon>Schizophyllum</taxon>
    </lineage>
</organism>
<name>A0A550CRJ9_9AGAR</name>